<dbReference type="GO" id="GO:0003677">
    <property type="term" value="F:DNA binding"/>
    <property type="evidence" value="ECO:0007669"/>
    <property type="project" value="TreeGrafter"/>
</dbReference>
<evidence type="ECO:0000259" key="4">
    <source>
        <dbReference type="PROSITE" id="PS51194"/>
    </source>
</evidence>
<dbReference type="AlphaFoldDB" id="A0A7W6A1U7"/>
<dbReference type="InterPro" id="IPR052511">
    <property type="entry name" value="ATP-dep_Helicase"/>
</dbReference>
<organism evidence="5 6">
    <name type="scientific">Novosphingobium hassiacum</name>
    <dbReference type="NCBI Taxonomy" id="173676"/>
    <lineage>
        <taxon>Bacteria</taxon>
        <taxon>Pseudomonadati</taxon>
        <taxon>Pseudomonadota</taxon>
        <taxon>Alphaproteobacteria</taxon>
        <taxon>Sphingomonadales</taxon>
        <taxon>Sphingomonadaceae</taxon>
        <taxon>Novosphingobium</taxon>
    </lineage>
</organism>
<dbReference type="SUPFAM" id="SSF52540">
    <property type="entry name" value="P-loop containing nucleoside triphosphate hydrolases"/>
    <property type="match status" value="1"/>
</dbReference>
<evidence type="ECO:0000256" key="2">
    <source>
        <dbReference type="ARBA" id="ARBA00022840"/>
    </source>
</evidence>
<dbReference type="Gene3D" id="3.40.50.300">
    <property type="entry name" value="P-loop containing nucleotide triphosphate hydrolases"/>
    <property type="match status" value="2"/>
</dbReference>
<dbReference type="GO" id="GO:0005524">
    <property type="term" value="F:ATP binding"/>
    <property type="evidence" value="ECO:0007669"/>
    <property type="project" value="UniProtKB-KW"/>
</dbReference>
<sequence>MNDDRATLARMMPDALPIFFDGRRPYESQRLVMPAIVRGQNILFAAPTASGKTEAAIAPLFQRHRSFARGRLSTVYVAPTKALVNDLYERLVGYLGTRFPEAIARYTGDRHEFRSPDGAFCLLATPEALDSLQLRRPAALSYVRALVIDEIHLLHGQPRGQQLRHVIDRLRVAAQPSRSLRDAFQLVGMTATLDDMQGVARLWLGNNPEVISSGTAREIDLDLLACAENDGPSPEQARVLADWINRTRAEKVLVFANSRNGAHALAAHLHRELEGSRWPVHLHFGSLAASQREMVEQRMRTERYGICVATSTLEIGIDIGDIDAVVLADPPPTVSAFLQRIGRGNRRTGKCRVVAFRRDESDERIYRALVDCGARGEIDDTFEYQRPSVEFQQALSLCWRATRQEKALNISNLSKEAGCDLTAVVGDMLDTGCMQDVRGALIPCDRLLDEADAGKIHSVIAGQAGPSVLDFRTGDVALKDADGSAGGALFLGGQMRKLKIGEDGKSYLGDVATDPRRLAKIQGSGGKIVTGRAVIRGLARQLGENPDRWRTEGPEKLLTWGGETYNRLLSAVFSRETGEEFEAFPFGVTGPMSSISLSMDWIRSIAARAEAANDLPVRVASKFTNSSKFISELSDRLRADEQRRSVPWAPFRCWLKAVEGIDGV</sequence>
<evidence type="ECO:0000259" key="3">
    <source>
        <dbReference type="PROSITE" id="PS51192"/>
    </source>
</evidence>
<keyword evidence="2" id="KW-0067">ATP-binding</keyword>
<dbReference type="SMART" id="SM00487">
    <property type="entry name" value="DEXDc"/>
    <property type="match status" value="1"/>
</dbReference>
<evidence type="ECO:0000313" key="6">
    <source>
        <dbReference type="Proteomes" id="UP000562395"/>
    </source>
</evidence>
<gene>
    <name evidence="5" type="ORF">GGQ88_003966</name>
</gene>
<dbReference type="InterPro" id="IPR011545">
    <property type="entry name" value="DEAD/DEAH_box_helicase_dom"/>
</dbReference>
<reference evidence="5 6" key="1">
    <citation type="submission" date="2020-08" db="EMBL/GenBank/DDBJ databases">
        <title>Genomic Encyclopedia of Type Strains, Phase IV (KMG-IV): sequencing the most valuable type-strain genomes for metagenomic binning, comparative biology and taxonomic classification.</title>
        <authorList>
            <person name="Goeker M."/>
        </authorList>
    </citation>
    <scope>NUCLEOTIDE SEQUENCE [LARGE SCALE GENOMIC DNA]</scope>
    <source>
        <strain evidence="5 6">DSM 14552</strain>
    </source>
</reference>
<dbReference type="EMBL" id="JACICY010000019">
    <property type="protein sequence ID" value="MBB3862664.1"/>
    <property type="molecule type" value="Genomic_DNA"/>
</dbReference>
<dbReference type="GO" id="GO:0004386">
    <property type="term" value="F:helicase activity"/>
    <property type="evidence" value="ECO:0007669"/>
    <property type="project" value="UniProtKB-KW"/>
</dbReference>
<dbReference type="PANTHER" id="PTHR47962">
    <property type="entry name" value="ATP-DEPENDENT HELICASE LHR-RELATED-RELATED"/>
    <property type="match status" value="1"/>
</dbReference>
<keyword evidence="1" id="KW-0547">Nucleotide-binding</keyword>
<evidence type="ECO:0000313" key="5">
    <source>
        <dbReference type="EMBL" id="MBB3862664.1"/>
    </source>
</evidence>
<name>A0A7W6A1U7_9SPHN</name>
<dbReference type="Proteomes" id="UP000562395">
    <property type="component" value="Unassembled WGS sequence"/>
</dbReference>
<evidence type="ECO:0000256" key="1">
    <source>
        <dbReference type="ARBA" id="ARBA00022741"/>
    </source>
</evidence>
<comment type="caution">
    <text evidence="5">The sequence shown here is derived from an EMBL/GenBank/DDBJ whole genome shotgun (WGS) entry which is preliminary data.</text>
</comment>
<dbReference type="RefSeq" id="WP_183615126.1">
    <property type="nucleotide sequence ID" value="NZ_JACICY010000019.1"/>
</dbReference>
<dbReference type="PROSITE" id="PS51194">
    <property type="entry name" value="HELICASE_CTER"/>
    <property type="match status" value="1"/>
</dbReference>
<keyword evidence="6" id="KW-1185">Reference proteome</keyword>
<keyword evidence="5" id="KW-0347">Helicase</keyword>
<dbReference type="InterPro" id="IPR027417">
    <property type="entry name" value="P-loop_NTPase"/>
</dbReference>
<accession>A0A7W6A1U7</accession>
<feature type="domain" description="Helicase ATP-binding" evidence="3">
    <location>
        <begin position="33"/>
        <end position="211"/>
    </location>
</feature>
<dbReference type="EC" id="3.6.4.-" evidence="5"/>
<dbReference type="GO" id="GO:0016887">
    <property type="term" value="F:ATP hydrolysis activity"/>
    <property type="evidence" value="ECO:0007669"/>
    <property type="project" value="TreeGrafter"/>
</dbReference>
<keyword evidence="5" id="KW-0378">Hydrolase</keyword>
<feature type="domain" description="Helicase C-terminal" evidence="4">
    <location>
        <begin position="239"/>
        <end position="390"/>
    </location>
</feature>
<proteinExistence type="predicted"/>
<dbReference type="Pfam" id="PF00271">
    <property type="entry name" value="Helicase_C"/>
    <property type="match status" value="1"/>
</dbReference>
<dbReference type="Pfam" id="PF00270">
    <property type="entry name" value="DEAD"/>
    <property type="match status" value="1"/>
</dbReference>
<dbReference type="InterPro" id="IPR001650">
    <property type="entry name" value="Helicase_C-like"/>
</dbReference>
<dbReference type="InterPro" id="IPR014001">
    <property type="entry name" value="Helicase_ATP-bd"/>
</dbReference>
<dbReference type="PANTHER" id="PTHR47962:SF5">
    <property type="entry name" value="ATP-DEPENDENT HELICASE LHR-RELATED"/>
    <property type="match status" value="1"/>
</dbReference>
<dbReference type="SMART" id="SM00490">
    <property type="entry name" value="HELICc"/>
    <property type="match status" value="1"/>
</dbReference>
<dbReference type="PROSITE" id="PS51192">
    <property type="entry name" value="HELICASE_ATP_BIND_1"/>
    <property type="match status" value="1"/>
</dbReference>
<protein>
    <submittedName>
        <fullName evidence="5">ATP-dependent Lhr-like helicase</fullName>
        <ecNumber evidence="5">3.6.4.-</ecNumber>
    </submittedName>
</protein>